<proteinExistence type="predicted"/>
<dbReference type="EMBL" id="CH473995">
    <property type="protein sequence ID" value="EDL78926.1"/>
    <property type="molecule type" value="Genomic_DNA"/>
</dbReference>
<dbReference type="AlphaFoldDB" id="A6JPJ7"/>
<accession>A6JPJ7</accession>
<feature type="non-terminal residue" evidence="1">
    <location>
        <position position="70"/>
    </location>
</feature>
<reference evidence="1 2" key="1">
    <citation type="submission" date="2005-09" db="EMBL/GenBank/DDBJ databases">
        <authorList>
            <person name="Mural R.J."/>
            <person name="Li P.W."/>
            <person name="Adams M.D."/>
            <person name="Amanatides P.G."/>
            <person name="Baden-Tillson H."/>
            <person name="Barnstead M."/>
            <person name="Chin S.H."/>
            <person name="Dew I."/>
            <person name="Evans C.A."/>
            <person name="Ferriera S."/>
            <person name="Flanigan M."/>
            <person name="Fosler C."/>
            <person name="Glodek A."/>
            <person name="Gu Z."/>
            <person name="Holt R.A."/>
            <person name="Jennings D."/>
            <person name="Kraft C.L."/>
            <person name="Lu F."/>
            <person name="Nguyen T."/>
            <person name="Nusskern D.R."/>
            <person name="Pfannkoch C.M."/>
            <person name="Sitter C."/>
            <person name="Sutton G.G."/>
            <person name="Venter J.C."/>
            <person name="Wang Z."/>
            <person name="Woodage T."/>
            <person name="Zheng X.H."/>
            <person name="Zhong F."/>
        </authorList>
    </citation>
    <scope>NUCLEOTIDE SEQUENCE [LARGE SCALE GENOMIC DNA]</scope>
    <source>
        <strain>BN</strain>
        <strain evidence="2">Sprague-Dawley</strain>
    </source>
</reference>
<name>A6JPJ7_RAT</name>
<sequence length="70" mass="8157">MSSGQDKINFVVYFVFRQLPSVSMDCSDVKVYRTSWTKSASSCPCTIYLFETYSLSRHSRQRPNIFFISL</sequence>
<protein>
    <submittedName>
        <fullName evidence="1">RCG59019</fullName>
    </submittedName>
</protein>
<evidence type="ECO:0000313" key="1">
    <source>
        <dbReference type="EMBL" id="EDL78926.1"/>
    </source>
</evidence>
<evidence type="ECO:0000313" key="2">
    <source>
        <dbReference type="Proteomes" id="UP000234681"/>
    </source>
</evidence>
<gene>
    <name evidence="1" type="ORF">rCG_59019</name>
</gene>
<organism evidence="1 2">
    <name type="scientific">Rattus norvegicus</name>
    <name type="common">Rat</name>
    <dbReference type="NCBI Taxonomy" id="10116"/>
    <lineage>
        <taxon>Eukaryota</taxon>
        <taxon>Metazoa</taxon>
        <taxon>Chordata</taxon>
        <taxon>Craniata</taxon>
        <taxon>Vertebrata</taxon>
        <taxon>Euteleostomi</taxon>
        <taxon>Mammalia</taxon>
        <taxon>Eutheria</taxon>
        <taxon>Euarchontoglires</taxon>
        <taxon>Glires</taxon>
        <taxon>Rodentia</taxon>
        <taxon>Myomorpha</taxon>
        <taxon>Muroidea</taxon>
        <taxon>Muridae</taxon>
        <taxon>Murinae</taxon>
        <taxon>Rattus</taxon>
    </lineage>
</organism>
<dbReference type="Proteomes" id="UP000234681">
    <property type="component" value="Chromosome 16"/>
</dbReference>